<comment type="caution">
    <text evidence="2">The sequence shown here is derived from an EMBL/GenBank/DDBJ whole genome shotgun (WGS) entry which is preliminary data.</text>
</comment>
<evidence type="ECO:0000256" key="1">
    <source>
        <dbReference type="SAM" id="MobiDB-lite"/>
    </source>
</evidence>
<feature type="compositionally biased region" description="Basic and acidic residues" evidence="1">
    <location>
        <begin position="22"/>
        <end position="50"/>
    </location>
</feature>
<evidence type="ECO:0000313" key="2">
    <source>
        <dbReference type="EMBL" id="CAJ0935694.1"/>
    </source>
</evidence>
<accession>A0ABN9LBB8</accession>
<protein>
    <submittedName>
        <fullName evidence="2">Uncharacterized protein</fullName>
    </submittedName>
</protein>
<dbReference type="SUPFAM" id="SSF56747">
    <property type="entry name" value="Prim-pol domain"/>
    <property type="match status" value="1"/>
</dbReference>
<sequence>MTSRSHDSDVTAGPCRTPALGQDRKLPLATERSRECGEERERRRRGGEETIKKVQLSDPIHPFIMKSIKVVERYFKQYALVDQDILENKQCWDKVLSLVPDDILSLI</sequence>
<feature type="region of interest" description="Disordered" evidence="1">
    <location>
        <begin position="1"/>
        <end position="50"/>
    </location>
</feature>
<keyword evidence="3" id="KW-1185">Reference proteome</keyword>
<organism evidence="2 3">
    <name type="scientific">Ranitomeya imitator</name>
    <name type="common">mimic poison frog</name>
    <dbReference type="NCBI Taxonomy" id="111125"/>
    <lineage>
        <taxon>Eukaryota</taxon>
        <taxon>Metazoa</taxon>
        <taxon>Chordata</taxon>
        <taxon>Craniata</taxon>
        <taxon>Vertebrata</taxon>
        <taxon>Euteleostomi</taxon>
        <taxon>Amphibia</taxon>
        <taxon>Batrachia</taxon>
        <taxon>Anura</taxon>
        <taxon>Neobatrachia</taxon>
        <taxon>Hyloidea</taxon>
        <taxon>Dendrobatidae</taxon>
        <taxon>Dendrobatinae</taxon>
        <taxon>Ranitomeya</taxon>
    </lineage>
</organism>
<dbReference type="Gene3D" id="3.90.920.10">
    <property type="entry name" value="DNA primase, PRIM domain"/>
    <property type="match status" value="1"/>
</dbReference>
<proteinExistence type="predicted"/>
<name>A0ABN9LBB8_9NEOB</name>
<dbReference type="EMBL" id="CAUEEQ010011494">
    <property type="protein sequence ID" value="CAJ0935694.1"/>
    <property type="molecule type" value="Genomic_DNA"/>
</dbReference>
<dbReference type="Proteomes" id="UP001176940">
    <property type="component" value="Unassembled WGS sequence"/>
</dbReference>
<gene>
    <name evidence="2" type="ORF">RIMI_LOCUS6404556</name>
</gene>
<evidence type="ECO:0000313" key="3">
    <source>
        <dbReference type="Proteomes" id="UP001176940"/>
    </source>
</evidence>
<reference evidence="2" key="1">
    <citation type="submission" date="2023-07" db="EMBL/GenBank/DDBJ databases">
        <authorList>
            <person name="Stuckert A."/>
        </authorList>
    </citation>
    <scope>NUCLEOTIDE SEQUENCE</scope>
</reference>